<sequence length="216" mass="23928">MKKWLLLLALAVTMTLQGCATSRSVIDIPTTTTTAQVANESAPALYIRDVTDAREFQQEPPSADIPSLGFGGANAATEDLKARAIGRKRNGWGKALGDVLLPENTTVEQLVRDTATAGFQEAGWRVVQTANVAQDTTAVDITIKQFWSWFQPGFWAVATNARIETEFDFSSPYRLAPVVTEYEDHMQFVTDSDWQNTIQQALAQYRDKLAREAKPE</sequence>
<dbReference type="PROSITE" id="PS51257">
    <property type="entry name" value="PROKAR_LIPOPROTEIN"/>
    <property type="match status" value="1"/>
</dbReference>
<comment type="caution">
    <text evidence="2">The sequence shown here is derived from an EMBL/GenBank/DDBJ whole genome shotgun (WGS) entry which is preliminary data.</text>
</comment>
<keyword evidence="3" id="KW-1185">Reference proteome</keyword>
<dbReference type="EMBL" id="JBHSEO010000057">
    <property type="protein sequence ID" value="MFC4417303.1"/>
    <property type="molecule type" value="Genomic_DNA"/>
</dbReference>
<keyword evidence="1" id="KW-0732">Signal</keyword>
<evidence type="ECO:0008006" key="4">
    <source>
        <dbReference type="Google" id="ProtNLM"/>
    </source>
</evidence>
<feature type="chain" id="PRO_5045573827" description="Flagellar biosynthesis protein" evidence="1">
    <location>
        <begin position="21"/>
        <end position="216"/>
    </location>
</feature>
<reference evidence="3" key="1">
    <citation type="journal article" date="2019" name="Int. J. Syst. Evol. Microbiol.">
        <title>The Global Catalogue of Microorganisms (GCM) 10K type strain sequencing project: providing services to taxonomists for standard genome sequencing and annotation.</title>
        <authorList>
            <consortium name="The Broad Institute Genomics Platform"/>
            <consortium name="The Broad Institute Genome Sequencing Center for Infectious Disease"/>
            <person name="Wu L."/>
            <person name="Ma J."/>
        </authorList>
    </citation>
    <scope>NUCLEOTIDE SEQUENCE [LARGE SCALE GENOMIC DNA]</scope>
    <source>
        <strain evidence="3">CCUG 49679</strain>
    </source>
</reference>
<proteinExistence type="predicted"/>
<accession>A0ABV8XFT3</accession>
<dbReference type="RefSeq" id="WP_178999240.1">
    <property type="nucleotide sequence ID" value="NZ_JAKGAK010000003.1"/>
</dbReference>
<feature type="signal peptide" evidence="1">
    <location>
        <begin position="1"/>
        <end position="20"/>
    </location>
</feature>
<evidence type="ECO:0000313" key="3">
    <source>
        <dbReference type="Proteomes" id="UP001596015"/>
    </source>
</evidence>
<name>A0ABV8XFT3_9GAMM</name>
<evidence type="ECO:0000313" key="2">
    <source>
        <dbReference type="EMBL" id="MFC4417303.1"/>
    </source>
</evidence>
<organism evidence="2 3">
    <name type="scientific">Chromohalobacter beijerinckii</name>
    <dbReference type="NCBI Taxonomy" id="86179"/>
    <lineage>
        <taxon>Bacteria</taxon>
        <taxon>Pseudomonadati</taxon>
        <taxon>Pseudomonadota</taxon>
        <taxon>Gammaproteobacteria</taxon>
        <taxon>Oceanospirillales</taxon>
        <taxon>Halomonadaceae</taxon>
        <taxon>Chromohalobacter</taxon>
    </lineage>
</organism>
<protein>
    <recommendedName>
        <fullName evidence="4">Flagellar biosynthesis protein</fullName>
    </recommendedName>
</protein>
<evidence type="ECO:0000256" key="1">
    <source>
        <dbReference type="SAM" id="SignalP"/>
    </source>
</evidence>
<gene>
    <name evidence="2" type="ORF">ACFO0E_12935</name>
</gene>
<dbReference type="Proteomes" id="UP001596015">
    <property type="component" value="Unassembled WGS sequence"/>
</dbReference>